<evidence type="ECO:0000256" key="3">
    <source>
        <dbReference type="SAM" id="MobiDB-lite"/>
    </source>
</evidence>
<dbReference type="InterPro" id="IPR000424">
    <property type="entry name" value="Primosome_PriB/ssb"/>
</dbReference>
<protein>
    <recommendedName>
        <fullName evidence="2">Single-stranded DNA-binding protein</fullName>
    </recommendedName>
</protein>
<dbReference type="GO" id="GO:0006260">
    <property type="term" value="P:DNA replication"/>
    <property type="evidence" value="ECO:0007669"/>
    <property type="project" value="InterPro"/>
</dbReference>
<feature type="region of interest" description="Disordered" evidence="3">
    <location>
        <begin position="103"/>
        <end position="134"/>
    </location>
</feature>
<dbReference type="SUPFAM" id="SSF50249">
    <property type="entry name" value="Nucleic acid-binding proteins"/>
    <property type="match status" value="1"/>
</dbReference>
<dbReference type="PIRSF" id="PIRSF002070">
    <property type="entry name" value="SSB"/>
    <property type="match status" value="1"/>
</dbReference>
<dbReference type="AlphaFoldDB" id="A0A839HBF1"/>
<name>A0A839HBF1_9GAMM</name>
<sequence length="134" mass="14649">MNSSTYTGRIVADAEMKTSQSGNEYCRFRLASDVGFGENKKTHWLDCALFGNRGKTLCQYLKKGTSVVAAGSLEPPRLYETQAGETRVSQSLILNDVALMSEKKTSAAPATETETTRATAPAPRTQYTDEEVPF</sequence>
<dbReference type="InterPro" id="IPR011344">
    <property type="entry name" value="ssDNA-bd"/>
</dbReference>
<dbReference type="Pfam" id="PF00436">
    <property type="entry name" value="SSB"/>
    <property type="match status" value="1"/>
</dbReference>
<dbReference type="CDD" id="cd04496">
    <property type="entry name" value="SSB_OBF"/>
    <property type="match status" value="1"/>
</dbReference>
<gene>
    <name evidence="4" type="ORF">HUK38_04700</name>
</gene>
<keyword evidence="1 2" id="KW-0238">DNA-binding</keyword>
<evidence type="ECO:0000313" key="5">
    <source>
        <dbReference type="Proteomes" id="UP000548632"/>
    </source>
</evidence>
<dbReference type="EMBL" id="JABVCQ010000007">
    <property type="protein sequence ID" value="MBB1125530.1"/>
    <property type="molecule type" value="Genomic_DNA"/>
</dbReference>
<comment type="caution">
    <text evidence="4">The sequence shown here is derived from an EMBL/GenBank/DDBJ whole genome shotgun (WGS) entry which is preliminary data.</text>
</comment>
<dbReference type="PROSITE" id="PS50935">
    <property type="entry name" value="SSB"/>
    <property type="match status" value="1"/>
</dbReference>
<dbReference type="Proteomes" id="UP000548632">
    <property type="component" value="Unassembled WGS sequence"/>
</dbReference>
<keyword evidence="5" id="KW-1185">Reference proteome</keyword>
<evidence type="ECO:0000256" key="1">
    <source>
        <dbReference type="ARBA" id="ARBA00023125"/>
    </source>
</evidence>
<reference evidence="4 5" key="1">
    <citation type="journal article" date="2020" name="Arch. Microbiol.">
        <title>The genome sequence of the giant phototrophic gammaproteobacterium Thiospirillum jenense gives insight into its physiological properties and phylogenetic relationships.</title>
        <authorList>
            <person name="Imhoff J.F."/>
            <person name="Meyer T.E."/>
            <person name="Kyndt J.A."/>
        </authorList>
    </citation>
    <scope>NUCLEOTIDE SEQUENCE [LARGE SCALE GENOMIC DNA]</scope>
    <source>
        <strain evidence="4 5">DSM 216</strain>
    </source>
</reference>
<evidence type="ECO:0000313" key="4">
    <source>
        <dbReference type="EMBL" id="MBB1125530.1"/>
    </source>
</evidence>
<organism evidence="4 5">
    <name type="scientific">Thiospirillum jenense</name>
    <dbReference type="NCBI Taxonomy" id="1653858"/>
    <lineage>
        <taxon>Bacteria</taxon>
        <taxon>Pseudomonadati</taxon>
        <taxon>Pseudomonadota</taxon>
        <taxon>Gammaproteobacteria</taxon>
        <taxon>Chromatiales</taxon>
        <taxon>Chromatiaceae</taxon>
        <taxon>Thiospirillum</taxon>
    </lineage>
</organism>
<dbReference type="Gene3D" id="2.40.50.140">
    <property type="entry name" value="Nucleic acid-binding proteins"/>
    <property type="match status" value="1"/>
</dbReference>
<accession>A0A839HBF1</accession>
<dbReference type="InterPro" id="IPR012340">
    <property type="entry name" value="NA-bd_OB-fold"/>
</dbReference>
<feature type="compositionally biased region" description="Low complexity" evidence="3">
    <location>
        <begin position="107"/>
        <end position="125"/>
    </location>
</feature>
<proteinExistence type="predicted"/>
<dbReference type="RefSeq" id="WP_182582968.1">
    <property type="nucleotide sequence ID" value="NZ_JABVCQ010000007.1"/>
</dbReference>
<dbReference type="GO" id="GO:0003697">
    <property type="term" value="F:single-stranded DNA binding"/>
    <property type="evidence" value="ECO:0007669"/>
    <property type="project" value="InterPro"/>
</dbReference>
<evidence type="ECO:0000256" key="2">
    <source>
        <dbReference type="PIRNR" id="PIRNR002070"/>
    </source>
</evidence>